<keyword evidence="3" id="KW-1185">Reference proteome</keyword>
<proteinExistence type="predicted"/>
<protein>
    <submittedName>
        <fullName evidence="2">12851_t:CDS:1</fullName>
    </submittedName>
</protein>
<name>A0A9N9FJH5_9GLOM</name>
<feature type="compositionally biased region" description="Basic and acidic residues" evidence="1">
    <location>
        <begin position="28"/>
        <end position="43"/>
    </location>
</feature>
<comment type="caution">
    <text evidence="2">The sequence shown here is derived from an EMBL/GenBank/DDBJ whole genome shotgun (WGS) entry which is preliminary data.</text>
</comment>
<reference evidence="2" key="1">
    <citation type="submission" date="2021-06" db="EMBL/GenBank/DDBJ databases">
        <authorList>
            <person name="Kallberg Y."/>
            <person name="Tangrot J."/>
            <person name="Rosling A."/>
        </authorList>
    </citation>
    <scope>NUCLEOTIDE SEQUENCE</scope>
    <source>
        <strain evidence="2">FL966</strain>
    </source>
</reference>
<evidence type="ECO:0000313" key="2">
    <source>
        <dbReference type="EMBL" id="CAG8540637.1"/>
    </source>
</evidence>
<dbReference type="EMBL" id="CAJVQA010002221">
    <property type="protein sequence ID" value="CAG8540637.1"/>
    <property type="molecule type" value="Genomic_DNA"/>
</dbReference>
<evidence type="ECO:0000313" key="3">
    <source>
        <dbReference type="Proteomes" id="UP000789759"/>
    </source>
</evidence>
<dbReference type="AlphaFoldDB" id="A0A9N9FJH5"/>
<gene>
    <name evidence="2" type="ORF">CPELLU_LOCUS4281</name>
</gene>
<dbReference type="Proteomes" id="UP000789759">
    <property type="component" value="Unassembled WGS sequence"/>
</dbReference>
<sequence>MNDFQESNKILENTEQNNKKSSLLENPKQLELDNTKDNIHMTLEETDPNQQQNL</sequence>
<evidence type="ECO:0000256" key="1">
    <source>
        <dbReference type="SAM" id="MobiDB-lite"/>
    </source>
</evidence>
<organism evidence="2 3">
    <name type="scientific">Cetraspora pellucida</name>
    <dbReference type="NCBI Taxonomy" id="1433469"/>
    <lineage>
        <taxon>Eukaryota</taxon>
        <taxon>Fungi</taxon>
        <taxon>Fungi incertae sedis</taxon>
        <taxon>Mucoromycota</taxon>
        <taxon>Glomeromycotina</taxon>
        <taxon>Glomeromycetes</taxon>
        <taxon>Diversisporales</taxon>
        <taxon>Gigasporaceae</taxon>
        <taxon>Cetraspora</taxon>
    </lineage>
</organism>
<accession>A0A9N9FJH5</accession>
<feature type="region of interest" description="Disordered" evidence="1">
    <location>
        <begin position="1"/>
        <end position="54"/>
    </location>
</feature>
<feature type="compositionally biased region" description="Polar residues" evidence="1">
    <location>
        <begin position="1"/>
        <end position="24"/>
    </location>
</feature>